<evidence type="ECO:0000313" key="2">
    <source>
        <dbReference type="EMBL" id="CAF4514922.1"/>
    </source>
</evidence>
<dbReference type="EMBL" id="CAJOBC010108575">
    <property type="protein sequence ID" value="CAF4514922.1"/>
    <property type="molecule type" value="Genomic_DNA"/>
</dbReference>
<evidence type="ECO:0000313" key="1">
    <source>
        <dbReference type="EMBL" id="CAF1623169.1"/>
    </source>
</evidence>
<gene>
    <name evidence="1" type="ORF">GPM918_LOCUS43857</name>
    <name evidence="2" type="ORF">SRO942_LOCUS45489</name>
</gene>
<organism evidence="1 3">
    <name type="scientific">Didymodactylos carnosus</name>
    <dbReference type="NCBI Taxonomy" id="1234261"/>
    <lineage>
        <taxon>Eukaryota</taxon>
        <taxon>Metazoa</taxon>
        <taxon>Spiralia</taxon>
        <taxon>Gnathifera</taxon>
        <taxon>Rotifera</taxon>
        <taxon>Eurotatoria</taxon>
        <taxon>Bdelloidea</taxon>
        <taxon>Philodinida</taxon>
        <taxon>Philodinidae</taxon>
        <taxon>Didymodactylos</taxon>
    </lineage>
</organism>
<dbReference type="AlphaFoldDB" id="A0A816CQ01"/>
<protein>
    <submittedName>
        <fullName evidence="1">Uncharacterized protein</fullName>
    </submittedName>
</protein>
<name>A0A816CQ01_9BILA</name>
<sequence length="315" mass="36795">MSSCELETSKENKFIETAVKTTSTDLSLVISRYNFVTYLRRYYDHSVLPLFRSFIDQNLCLMKLELDLQFLKTCKAENLKPKFTHIKVASQHFKSSESYTKCQQLIIQSEIKLKKNCLSHTHRFVKRLKQNLKQAVNPSDFQSLLAITQSIQNDKNHIQLIADIELLYARLYKIQPQCDEWETIIEPPPLQLNNQQLQSATKFRALCDNFRHHTTKHLTKSDNNIRKYIAALKTLANDHTIVITKPDKSKGVVIMDKVDYINKMNNILSDSTKFKKLDHDPTIQKEDKLTRYLLKLHKEGLISESDYKAARPYLM</sequence>
<comment type="caution">
    <text evidence="1">The sequence shown here is derived from an EMBL/GenBank/DDBJ whole genome shotgun (WGS) entry which is preliminary data.</text>
</comment>
<reference evidence="1" key="1">
    <citation type="submission" date="2021-02" db="EMBL/GenBank/DDBJ databases">
        <authorList>
            <person name="Nowell W R."/>
        </authorList>
    </citation>
    <scope>NUCLEOTIDE SEQUENCE</scope>
</reference>
<accession>A0A816CQ01</accession>
<dbReference type="Proteomes" id="UP000663829">
    <property type="component" value="Unassembled WGS sequence"/>
</dbReference>
<evidence type="ECO:0000313" key="3">
    <source>
        <dbReference type="Proteomes" id="UP000663829"/>
    </source>
</evidence>
<dbReference type="EMBL" id="CAJNOQ010041280">
    <property type="protein sequence ID" value="CAF1623169.1"/>
    <property type="molecule type" value="Genomic_DNA"/>
</dbReference>
<keyword evidence="3" id="KW-1185">Reference proteome</keyword>
<proteinExistence type="predicted"/>
<dbReference type="OrthoDB" id="10651045at2759"/>
<dbReference type="Proteomes" id="UP000681722">
    <property type="component" value="Unassembled WGS sequence"/>
</dbReference>